<evidence type="ECO:0000256" key="1">
    <source>
        <dbReference type="SAM" id="Phobius"/>
    </source>
</evidence>
<feature type="transmembrane region" description="Helical" evidence="1">
    <location>
        <begin position="48"/>
        <end position="68"/>
    </location>
</feature>
<reference evidence="2 3" key="1">
    <citation type="submission" date="2019-06" db="EMBL/GenBank/DDBJ databases">
        <title>Aeromicrobium sp. nov., isolated from a maize field.</title>
        <authorList>
            <person name="Lin S.-Y."/>
            <person name="Tsai C.-F."/>
            <person name="Young C.-C."/>
        </authorList>
    </citation>
    <scope>NUCLEOTIDE SEQUENCE [LARGE SCALE GENOMIC DNA]</scope>
    <source>
        <strain evidence="2 3">CC-CFT486</strain>
    </source>
</reference>
<dbReference type="Proteomes" id="UP000321571">
    <property type="component" value="Unassembled WGS sequence"/>
</dbReference>
<feature type="transmembrane region" description="Helical" evidence="1">
    <location>
        <begin position="21"/>
        <end position="42"/>
    </location>
</feature>
<keyword evidence="1" id="KW-1133">Transmembrane helix</keyword>
<comment type="caution">
    <text evidence="2">The sequence shown here is derived from an EMBL/GenBank/DDBJ whole genome shotgun (WGS) entry which is preliminary data.</text>
</comment>
<name>A0A5C8NF91_9ACTN</name>
<dbReference type="EMBL" id="VDUX01000009">
    <property type="protein sequence ID" value="TXL56630.1"/>
    <property type="molecule type" value="Genomic_DNA"/>
</dbReference>
<sequence length="87" mass="9391">MATTRERRLSAVMRLDGWLSFAAPTLLIVGVPLLLLLGAPGWLVTTSILALAVVLGACGAVFFTMLALETTRGRYEFPESVLRDLEA</sequence>
<keyword evidence="3" id="KW-1185">Reference proteome</keyword>
<keyword evidence="1" id="KW-0812">Transmembrane</keyword>
<evidence type="ECO:0000313" key="3">
    <source>
        <dbReference type="Proteomes" id="UP000321571"/>
    </source>
</evidence>
<dbReference type="AlphaFoldDB" id="A0A5C8NF91"/>
<protein>
    <submittedName>
        <fullName evidence="2">Uncharacterized protein</fullName>
    </submittedName>
</protein>
<proteinExistence type="predicted"/>
<keyword evidence="1" id="KW-0472">Membrane</keyword>
<organism evidence="2 3">
    <name type="scientific">Aeromicrobium terrae</name>
    <dbReference type="NCBI Taxonomy" id="2498846"/>
    <lineage>
        <taxon>Bacteria</taxon>
        <taxon>Bacillati</taxon>
        <taxon>Actinomycetota</taxon>
        <taxon>Actinomycetes</taxon>
        <taxon>Propionibacteriales</taxon>
        <taxon>Nocardioidaceae</taxon>
        <taxon>Aeromicrobium</taxon>
    </lineage>
</organism>
<gene>
    <name evidence="2" type="ORF">FHP06_15345</name>
</gene>
<dbReference type="RefSeq" id="WP_147687701.1">
    <property type="nucleotide sequence ID" value="NZ_VDUX01000009.1"/>
</dbReference>
<accession>A0A5C8NF91</accession>
<evidence type="ECO:0000313" key="2">
    <source>
        <dbReference type="EMBL" id="TXL56630.1"/>
    </source>
</evidence>